<reference evidence="1 2" key="1">
    <citation type="journal article" date="2024" name="Int. J. Syst. Evol. Microbiol.">
        <title>Paenibacillus hexagrammi sp. nov., a novel bacterium isolated from the gut content of Hexagrammos agrammus.</title>
        <authorList>
            <person name="Jung H.K."/>
            <person name="Kim D.G."/>
            <person name="Zin H."/>
            <person name="Park J."/>
            <person name="Jung H."/>
            <person name="Kim Y.O."/>
            <person name="Kong H.J."/>
            <person name="Kim J.W."/>
            <person name="Kim Y.S."/>
        </authorList>
    </citation>
    <scope>NUCLEOTIDE SEQUENCE [LARGE SCALE GENOMIC DNA]</scope>
    <source>
        <strain evidence="1 2">YPD9-1</strain>
    </source>
</reference>
<keyword evidence="2" id="KW-1185">Reference proteome</keyword>
<gene>
    <name evidence="1" type="ORF">L0M14_19075</name>
</gene>
<evidence type="ECO:0000313" key="1">
    <source>
        <dbReference type="EMBL" id="UJF31852.1"/>
    </source>
</evidence>
<name>A0ABY3SCX7_9BACL</name>
<evidence type="ECO:0000313" key="2">
    <source>
        <dbReference type="Proteomes" id="UP001649230"/>
    </source>
</evidence>
<sequence>MERVNSSEELMDYITNMDRSNSVCQFFIPGKGTFTIVLQEEDNRSILADAEANPELKQMIEKSKHEFMQGQGFSTSELLKSLSKEDFK</sequence>
<proteinExistence type="predicted"/>
<protein>
    <submittedName>
        <fullName evidence="1">Uncharacterized protein</fullName>
    </submittedName>
</protein>
<dbReference type="RefSeq" id="WP_235118197.1">
    <property type="nucleotide sequence ID" value="NZ_CP090978.1"/>
</dbReference>
<organism evidence="1 2">
    <name type="scientific">Paenibacillus hexagrammi</name>
    <dbReference type="NCBI Taxonomy" id="2908839"/>
    <lineage>
        <taxon>Bacteria</taxon>
        <taxon>Bacillati</taxon>
        <taxon>Bacillota</taxon>
        <taxon>Bacilli</taxon>
        <taxon>Bacillales</taxon>
        <taxon>Paenibacillaceae</taxon>
        <taxon>Paenibacillus</taxon>
    </lineage>
</organism>
<dbReference type="EMBL" id="CP090978">
    <property type="protein sequence ID" value="UJF31852.1"/>
    <property type="molecule type" value="Genomic_DNA"/>
</dbReference>
<accession>A0ABY3SCX7</accession>
<dbReference type="Proteomes" id="UP001649230">
    <property type="component" value="Chromosome"/>
</dbReference>